<dbReference type="RefSeq" id="WP_021284198.1">
    <property type="nucleotide sequence ID" value="NZ_JAGGLL010000024.1"/>
</dbReference>
<dbReference type="InterPro" id="IPR007630">
    <property type="entry name" value="RNA_pol_sigma70_r4"/>
</dbReference>
<dbReference type="InterPro" id="IPR036388">
    <property type="entry name" value="WH-like_DNA-bd_sf"/>
</dbReference>
<organism evidence="2 3">
    <name type="scientific">Clostridium punense</name>
    <dbReference type="NCBI Taxonomy" id="1054297"/>
    <lineage>
        <taxon>Bacteria</taxon>
        <taxon>Bacillati</taxon>
        <taxon>Bacillota</taxon>
        <taxon>Clostridia</taxon>
        <taxon>Eubacteriales</taxon>
        <taxon>Clostridiaceae</taxon>
        <taxon>Clostridium</taxon>
    </lineage>
</organism>
<proteinExistence type="predicted"/>
<dbReference type="Proteomes" id="UP001519308">
    <property type="component" value="Unassembled WGS sequence"/>
</dbReference>
<dbReference type="GO" id="GO:0000428">
    <property type="term" value="C:DNA-directed RNA polymerase complex"/>
    <property type="evidence" value="ECO:0007669"/>
    <property type="project" value="UniProtKB-KW"/>
</dbReference>
<gene>
    <name evidence="2" type="ORF">J2Z44_003025</name>
</gene>
<dbReference type="EMBL" id="JAGGLL010000024">
    <property type="protein sequence ID" value="MBP2023190.1"/>
    <property type="molecule type" value="Genomic_DNA"/>
</dbReference>
<evidence type="ECO:0000313" key="3">
    <source>
        <dbReference type="Proteomes" id="UP001519308"/>
    </source>
</evidence>
<keyword evidence="2" id="KW-0240">DNA-directed RNA polymerase</keyword>
<feature type="domain" description="RNA polymerase sigma-70 region 4" evidence="1">
    <location>
        <begin position="81"/>
        <end position="129"/>
    </location>
</feature>
<dbReference type="Gene3D" id="1.10.10.10">
    <property type="entry name" value="Winged helix-like DNA-binding domain superfamily/Winged helix DNA-binding domain"/>
    <property type="match status" value="1"/>
</dbReference>
<dbReference type="InterPro" id="IPR013324">
    <property type="entry name" value="RNA_pol_sigma_r3/r4-like"/>
</dbReference>
<sequence length="136" mass="16481">MSKEEKQQNYEEFMEVLQEEDKREENNERRYYRHNLSLEYLQKYDVPIEFEYAKDALGIEKEVNELLDFTDFISDSNLYKALKKLNESDFKVIELRYRYGFSLNEIAVKLQLKNDAVRQKHIRALAKLKSMLEKNL</sequence>
<keyword evidence="3" id="KW-1185">Reference proteome</keyword>
<name>A0ABS4K7C0_9CLOT</name>
<dbReference type="Pfam" id="PF04545">
    <property type="entry name" value="Sigma70_r4"/>
    <property type="match status" value="1"/>
</dbReference>
<dbReference type="SUPFAM" id="SSF88659">
    <property type="entry name" value="Sigma3 and sigma4 domains of RNA polymerase sigma factors"/>
    <property type="match status" value="1"/>
</dbReference>
<keyword evidence="2" id="KW-0804">Transcription</keyword>
<protein>
    <submittedName>
        <fullName evidence="2">DNA-directed RNA polymerase specialized sigma24 family protein</fullName>
    </submittedName>
</protein>
<evidence type="ECO:0000259" key="1">
    <source>
        <dbReference type="Pfam" id="PF04545"/>
    </source>
</evidence>
<evidence type="ECO:0000313" key="2">
    <source>
        <dbReference type="EMBL" id="MBP2023190.1"/>
    </source>
</evidence>
<reference evidence="2 3" key="1">
    <citation type="submission" date="2021-03" db="EMBL/GenBank/DDBJ databases">
        <title>Genomic Encyclopedia of Type Strains, Phase IV (KMG-IV): sequencing the most valuable type-strain genomes for metagenomic binning, comparative biology and taxonomic classification.</title>
        <authorList>
            <person name="Goeker M."/>
        </authorList>
    </citation>
    <scope>NUCLEOTIDE SEQUENCE [LARGE SCALE GENOMIC DNA]</scope>
    <source>
        <strain evidence="2 3">DSM 28650</strain>
    </source>
</reference>
<accession>A0ABS4K7C0</accession>
<comment type="caution">
    <text evidence="2">The sequence shown here is derived from an EMBL/GenBank/DDBJ whole genome shotgun (WGS) entry which is preliminary data.</text>
</comment>